<name>A0ABW5UTS6_9MICO</name>
<dbReference type="CDD" id="cd06261">
    <property type="entry name" value="TM_PBP2"/>
    <property type="match status" value="1"/>
</dbReference>
<keyword evidence="4 7" id="KW-0812">Transmembrane</keyword>
<feature type="transmembrane region" description="Helical" evidence="7">
    <location>
        <begin position="132"/>
        <end position="149"/>
    </location>
</feature>
<keyword evidence="3" id="KW-1003">Cell membrane</keyword>
<dbReference type="Proteomes" id="UP001597492">
    <property type="component" value="Unassembled WGS sequence"/>
</dbReference>
<dbReference type="Gene3D" id="1.10.3720.10">
    <property type="entry name" value="MetI-like"/>
    <property type="match status" value="1"/>
</dbReference>
<evidence type="ECO:0000256" key="3">
    <source>
        <dbReference type="ARBA" id="ARBA00022475"/>
    </source>
</evidence>
<evidence type="ECO:0000259" key="8">
    <source>
        <dbReference type="PROSITE" id="PS50928"/>
    </source>
</evidence>
<proteinExistence type="inferred from homology"/>
<keyword evidence="2 7" id="KW-0813">Transport</keyword>
<dbReference type="InterPro" id="IPR050366">
    <property type="entry name" value="BP-dependent_transpt_permease"/>
</dbReference>
<evidence type="ECO:0000256" key="7">
    <source>
        <dbReference type="RuleBase" id="RU363032"/>
    </source>
</evidence>
<accession>A0ABW5UTS6</accession>
<comment type="caution">
    <text evidence="9">The sequence shown here is derived from an EMBL/GenBank/DDBJ whole genome shotgun (WGS) entry which is preliminary data.</text>
</comment>
<evidence type="ECO:0000256" key="5">
    <source>
        <dbReference type="ARBA" id="ARBA00022989"/>
    </source>
</evidence>
<comment type="similarity">
    <text evidence="7">Belongs to the binding-protein-dependent transport system permease family.</text>
</comment>
<reference evidence="10" key="1">
    <citation type="journal article" date="2019" name="Int. J. Syst. Evol. Microbiol.">
        <title>The Global Catalogue of Microorganisms (GCM) 10K type strain sequencing project: providing services to taxonomists for standard genome sequencing and annotation.</title>
        <authorList>
            <consortium name="The Broad Institute Genomics Platform"/>
            <consortium name="The Broad Institute Genome Sequencing Center for Infectious Disease"/>
            <person name="Wu L."/>
            <person name="Ma J."/>
        </authorList>
    </citation>
    <scope>NUCLEOTIDE SEQUENCE [LARGE SCALE GENOMIC DNA]</scope>
    <source>
        <strain evidence="10">TISTR 1514</strain>
    </source>
</reference>
<keyword evidence="5 7" id="KW-1133">Transmembrane helix</keyword>
<evidence type="ECO:0000313" key="9">
    <source>
        <dbReference type="EMBL" id="MFD2757047.1"/>
    </source>
</evidence>
<organism evidence="9 10">
    <name type="scientific">Gulosibacter faecalis</name>
    <dbReference type="NCBI Taxonomy" id="272240"/>
    <lineage>
        <taxon>Bacteria</taxon>
        <taxon>Bacillati</taxon>
        <taxon>Actinomycetota</taxon>
        <taxon>Actinomycetes</taxon>
        <taxon>Micrococcales</taxon>
        <taxon>Microbacteriaceae</taxon>
        <taxon>Gulosibacter</taxon>
    </lineage>
</organism>
<keyword evidence="10" id="KW-1185">Reference proteome</keyword>
<comment type="subcellular location">
    <subcellularLocation>
        <location evidence="1 7">Cell membrane</location>
        <topology evidence="1 7">Multi-pass membrane protein</topology>
    </subcellularLocation>
</comment>
<dbReference type="PROSITE" id="PS50928">
    <property type="entry name" value="ABC_TM1"/>
    <property type="match status" value="1"/>
</dbReference>
<dbReference type="InterPro" id="IPR000515">
    <property type="entry name" value="MetI-like"/>
</dbReference>
<protein>
    <submittedName>
        <fullName evidence="9">ABC transporter permease</fullName>
    </submittedName>
</protein>
<dbReference type="SUPFAM" id="SSF161098">
    <property type="entry name" value="MetI-like"/>
    <property type="match status" value="1"/>
</dbReference>
<feature type="transmembrane region" description="Helical" evidence="7">
    <location>
        <begin position="191"/>
        <end position="216"/>
    </location>
</feature>
<dbReference type="EMBL" id="JBHUNE010000001">
    <property type="protein sequence ID" value="MFD2757047.1"/>
    <property type="molecule type" value="Genomic_DNA"/>
</dbReference>
<gene>
    <name evidence="9" type="ORF">ACFSW7_01485</name>
</gene>
<feature type="domain" description="ABC transmembrane type-1" evidence="8">
    <location>
        <begin position="70"/>
        <end position="259"/>
    </location>
</feature>
<feature type="transmembrane region" description="Helical" evidence="7">
    <location>
        <begin position="105"/>
        <end position="126"/>
    </location>
</feature>
<dbReference type="PANTHER" id="PTHR43386:SF25">
    <property type="entry name" value="PEPTIDE ABC TRANSPORTER PERMEASE PROTEIN"/>
    <property type="match status" value="1"/>
</dbReference>
<keyword evidence="6 7" id="KW-0472">Membrane</keyword>
<evidence type="ECO:0000256" key="4">
    <source>
        <dbReference type="ARBA" id="ARBA00022692"/>
    </source>
</evidence>
<dbReference type="Pfam" id="PF00528">
    <property type="entry name" value="BPD_transp_1"/>
    <property type="match status" value="1"/>
</dbReference>
<evidence type="ECO:0000256" key="1">
    <source>
        <dbReference type="ARBA" id="ARBA00004651"/>
    </source>
</evidence>
<evidence type="ECO:0000256" key="2">
    <source>
        <dbReference type="ARBA" id="ARBA00022448"/>
    </source>
</evidence>
<dbReference type="RefSeq" id="WP_019618854.1">
    <property type="nucleotide sequence ID" value="NZ_JBHUNE010000001.1"/>
</dbReference>
<feature type="transmembrane region" description="Helical" evidence="7">
    <location>
        <begin position="236"/>
        <end position="255"/>
    </location>
</feature>
<sequence length="267" mass="27262">MTGMLRRPGVLLASAFLLAVAVAAAWPTLLTPLDPAVVDAQVQLTPPNAAHPFGTDELGRDVFARVVWGAELTLKAAVIAIAIGVGAGFVIGAVAGYVGGRVDAVLMRLVDVGLALPSLLLALLIITAIGYGTVPVAIAVGIGFIPTFARTTRARIREVRGTPYVEAARIAGVGSTGVLVRHVLPNSVGPVAVLAVLDVGTAIIWVAALSFLGFGAQPPLADWGSLISDGRSLLVSAPWVPLLPGLVVALTVFSLNHISKSIEEAGA</sequence>
<dbReference type="InterPro" id="IPR035906">
    <property type="entry name" value="MetI-like_sf"/>
</dbReference>
<evidence type="ECO:0000256" key="6">
    <source>
        <dbReference type="ARBA" id="ARBA00023136"/>
    </source>
</evidence>
<evidence type="ECO:0000313" key="10">
    <source>
        <dbReference type="Proteomes" id="UP001597492"/>
    </source>
</evidence>
<dbReference type="PANTHER" id="PTHR43386">
    <property type="entry name" value="OLIGOPEPTIDE TRANSPORT SYSTEM PERMEASE PROTEIN APPC"/>
    <property type="match status" value="1"/>
</dbReference>
<feature type="transmembrane region" description="Helical" evidence="7">
    <location>
        <begin position="76"/>
        <end position="98"/>
    </location>
</feature>